<dbReference type="InterPro" id="IPR017853">
    <property type="entry name" value="GH"/>
</dbReference>
<keyword evidence="6" id="KW-0735">Signal-anchor</keyword>
<dbReference type="GO" id="GO:0005886">
    <property type="term" value="C:plasma membrane"/>
    <property type="evidence" value="ECO:0007669"/>
    <property type="project" value="UniProtKB-SubCell"/>
</dbReference>
<dbReference type="GO" id="GO:0009251">
    <property type="term" value="P:glucan catabolic process"/>
    <property type="evidence" value="ECO:0007669"/>
    <property type="project" value="TreeGrafter"/>
</dbReference>
<evidence type="ECO:0000256" key="4">
    <source>
        <dbReference type="ARBA" id="ARBA00022692"/>
    </source>
</evidence>
<comment type="function">
    <text evidence="13">Glucosidase involved in the degradation of cellulosic biomass. Active on lichenan.</text>
</comment>
<evidence type="ECO:0000256" key="5">
    <source>
        <dbReference type="ARBA" id="ARBA00022801"/>
    </source>
</evidence>
<evidence type="ECO:0000256" key="1">
    <source>
        <dbReference type="ARBA" id="ARBA00004401"/>
    </source>
</evidence>
<feature type="domain" description="Glycoside hydrolase family 5" evidence="17">
    <location>
        <begin position="108"/>
        <end position="346"/>
    </location>
</feature>
<dbReference type="Proteomes" id="UP000886653">
    <property type="component" value="Unassembled WGS sequence"/>
</dbReference>
<dbReference type="EMBL" id="MU167229">
    <property type="protein sequence ID" value="KAG0149231.1"/>
    <property type="molecule type" value="Genomic_DNA"/>
</dbReference>
<keyword evidence="10 16" id="KW-0326">Glycosidase</keyword>
<dbReference type="SUPFAM" id="SSF51445">
    <property type="entry name" value="(Trans)glycosidases"/>
    <property type="match status" value="1"/>
</dbReference>
<keyword evidence="7" id="KW-1133">Transmembrane helix</keyword>
<dbReference type="GO" id="GO:0005576">
    <property type="term" value="C:extracellular region"/>
    <property type="evidence" value="ECO:0007669"/>
    <property type="project" value="TreeGrafter"/>
</dbReference>
<keyword evidence="8" id="KW-0472">Membrane</keyword>
<reference evidence="18" key="1">
    <citation type="submission" date="2013-11" db="EMBL/GenBank/DDBJ databases">
        <title>Genome sequence of the fusiform rust pathogen reveals effectors for host alternation and coevolution with pine.</title>
        <authorList>
            <consortium name="DOE Joint Genome Institute"/>
            <person name="Smith K."/>
            <person name="Pendleton A."/>
            <person name="Kubisiak T."/>
            <person name="Anderson C."/>
            <person name="Salamov A."/>
            <person name="Aerts A."/>
            <person name="Riley R."/>
            <person name="Clum A."/>
            <person name="Lindquist E."/>
            <person name="Ence D."/>
            <person name="Campbell M."/>
            <person name="Kronenberg Z."/>
            <person name="Feau N."/>
            <person name="Dhillon B."/>
            <person name="Hamelin R."/>
            <person name="Burleigh J."/>
            <person name="Smith J."/>
            <person name="Yandell M."/>
            <person name="Nelson C."/>
            <person name="Grigoriev I."/>
            <person name="Davis J."/>
        </authorList>
    </citation>
    <scope>NUCLEOTIDE SEQUENCE</scope>
    <source>
        <strain evidence="18">G11</strain>
    </source>
</reference>
<comment type="catalytic activity">
    <reaction evidence="12">
        <text>Successive hydrolysis of beta-D-glucose units from the non-reducing ends of (1-&gt;3)-beta-D-glucans, releasing alpha-glucose.</text>
        <dbReference type="EC" id="3.2.1.58"/>
    </reaction>
</comment>
<evidence type="ECO:0000256" key="8">
    <source>
        <dbReference type="ARBA" id="ARBA00023136"/>
    </source>
</evidence>
<comment type="similarity">
    <text evidence="2 16">Belongs to the glycosyl hydrolase 5 (cellulase A) family.</text>
</comment>
<dbReference type="OrthoDB" id="62120at2759"/>
<evidence type="ECO:0000256" key="16">
    <source>
        <dbReference type="RuleBase" id="RU361153"/>
    </source>
</evidence>
<dbReference type="GO" id="GO:0071555">
    <property type="term" value="P:cell wall organization"/>
    <property type="evidence" value="ECO:0007669"/>
    <property type="project" value="UniProtKB-KW"/>
</dbReference>
<evidence type="ECO:0000256" key="9">
    <source>
        <dbReference type="ARBA" id="ARBA00023180"/>
    </source>
</evidence>
<comment type="caution">
    <text evidence="18">The sequence shown here is derived from an EMBL/GenBank/DDBJ whole genome shotgun (WGS) entry which is preliminary data.</text>
</comment>
<protein>
    <recommendedName>
        <fullName evidence="14">glucan 1,3-beta-glucosidase</fullName>
        <ecNumber evidence="14">3.2.1.58</ecNumber>
    </recommendedName>
    <alternativeName>
        <fullName evidence="15">Exo-1,3-beta-glucanase D</fullName>
    </alternativeName>
</protein>
<evidence type="ECO:0000256" key="12">
    <source>
        <dbReference type="ARBA" id="ARBA00036824"/>
    </source>
</evidence>
<evidence type="ECO:0000256" key="2">
    <source>
        <dbReference type="ARBA" id="ARBA00005641"/>
    </source>
</evidence>
<evidence type="ECO:0000313" key="18">
    <source>
        <dbReference type="EMBL" id="KAG0149231.1"/>
    </source>
</evidence>
<dbReference type="Gene3D" id="3.20.20.80">
    <property type="entry name" value="Glycosidases"/>
    <property type="match status" value="1"/>
</dbReference>
<dbReference type="InterPro" id="IPR001547">
    <property type="entry name" value="Glyco_hydro_5"/>
</dbReference>
<dbReference type="PANTHER" id="PTHR31297">
    <property type="entry name" value="GLUCAN ENDO-1,6-BETA-GLUCOSIDASE B"/>
    <property type="match status" value="1"/>
</dbReference>
<evidence type="ECO:0000313" key="19">
    <source>
        <dbReference type="Proteomes" id="UP000886653"/>
    </source>
</evidence>
<dbReference type="GO" id="GO:0009986">
    <property type="term" value="C:cell surface"/>
    <property type="evidence" value="ECO:0007669"/>
    <property type="project" value="TreeGrafter"/>
</dbReference>
<evidence type="ECO:0000256" key="7">
    <source>
        <dbReference type="ARBA" id="ARBA00022989"/>
    </source>
</evidence>
<proteinExistence type="inferred from homology"/>
<evidence type="ECO:0000256" key="13">
    <source>
        <dbReference type="ARBA" id="ARBA00037126"/>
    </source>
</evidence>
<comment type="subcellular location">
    <subcellularLocation>
        <location evidence="1">Cell membrane</location>
        <topology evidence="1">Single-pass type II membrane protein</topology>
    </subcellularLocation>
</comment>
<dbReference type="AlphaFoldDB" id="A0A9P6NLG1"/>
<keyword evidence="3" id="KW-1003">Cell membrane</keyword>
<evidence type="ECO:0000259" key="17">
    <source>
        <dbReference type="Pfam" id="PF00150"/>
    </source>
</evidence>
<dbReference type="GO" id="GO:0004338">
    <property type="term" value="F:glucan exo-1,3-beta-glucosidase activity"/>
    <property type="evidence" value="ECO:0007669"/>
    <property type="project" value="UniProtKB-EC"/>
</dbReference>
<dbReference type="EC" id="3.2.1.58" evidence="14"/>
<keyword evidence="5 16" id="KW-0378">Hydrolase</keyword>
<dbReference type="InterPro" id="IPR050386">
    <property type="entry name" value="Glycosyl_hydrolase_5"/>
</dbReference>
<keyword evidence="4" id="KW-0812">Transmembrane</keyword>
<accession>A0A9P6NLG1</accession>
<evidence type="ECO:0000256" key="3">
    <source>
        <dbReference type="ARBA" id="ARBA00022475"/>
    </source>
</evidence>
<name>A0A9P6NLG1_9BASI</name>
<dbReference type="PANTHER" id="PTHR31297:SF34">
    <property type="entry name" value="GLUCAN 1,3-BETA-GLUCOSIDASE 2"/>
    <property type="match status" value="1"/>
</dbReference>
<dbReference type="FunFam" id="3.20.20.80:FF:000033">
    <property type="entry name" value="Glucan 1,3-beta-glucosidase A"/>
    <property type="match status" value="1"/>
</dbReference>
<evidence type="ECO:0000256" key="10">
    <source>
        <dbReference type="ARBA" id="ARBA00023295"/>
    </source>
</evidence>
<keyword evidence="19" id="KW-1185">Reference proteome</keyword>
<gene>
    <name evidence="18" type="ORF">CROQUDRAFT_40036</name>
</gene>
<evidence type="ECO:0000256" key="15">
    <source>
        <dbReference type="ARBA" id="ARBA00041260"/>
    </source>
</evidence>
<keyword evidence="9" id="KW-0325">Glycoprotein</keyword>
<sequence length="606" mass="66351">MWGKGGDTIITEDGKSFVYNNTLGGTWVAIPFNDSARPQGDQPALAERWDYSRNRIYGVNLGGWLVIEPFIAPYLFEPFLKKEKIPIDEWTLNQALGTSAASVIENHYKTFITEIDFAQIASAGLNWVRIPIGWWLIETLGDEPFLAGVSWKYLLKAFTWARKYGLRINLDLHSVPGSQNGWNHSGRQGHGIGFLTGAMGIVNAQRTCNYIRTLTQFISQPEYRNVVPMFSILNEPKVEPTALKSWYYEVYKMIRGIGGYGEGNGPFIVLHDAFQGASGSGASLKTPWAGFMNGSDRVGLDNHPYLSFGPQSTDSLDANSIKPCSRWAAHQNLTMDVFGLAVAGEWSLAINDCGLFVNNVGSGSRFDGTYPNATSPDPKNPRLGDCTYWNDHRQWTPQSKASFVDLGLTSQDALINSFFWTWKIGHSITQENPPNPMWNYQLGLQAGYISPDARTSPGKCEKKAVELGTNINPYPWDGTLLPWRTGGLGAGAIKQSDIDLIGPFPPLNIAGSPQDGTRTYKSSELPQLAPTGPPIVLKPIPLVVGGRNYPTDDGWYRPDDDEGYYAPISGCNYLDPWAGGGVPAPGACQVLSKGASLAPAPTKPTT</sequence>
<evidence type="ECO:0000256" key="6">
    <source>
        <dbReference type="ARBA" id="ARBA00022968"/>
    </source>
</evidence>
<dbReference type="Pfam" id="PF00150">
    <property type="entry name" value="Cellulase"/>
    <property type="match status" value="1"/>
</dbReference>
<evidence type="ECO:0000256" key="14">
    <source>
        <dbReference type="ARBA" id="ARBA00038929"/>
    </source>
</evidence>
<organism evidence="18 19">
    <name type="scientific">Cronartium quercuum f. sp. fusiforme G11</name>
    <dbReference type="NCBI Taxonomy" id="708437"/>
    <lineage>
        <taxon>Eukaryota</taxon>
        <taxon>Fungi</taxon>
        <taxon>Dikarya</taxon>
        <taxon>Basidiomycota</taxon>
        <taxon>Pucciniomycotina</taxon>
        <taxon>Pucciniomycetes</taxon>
        <taxon>Pucciniales</taxon>
        <taxon>Coleosporiaceae</taxon>
        <taxon>Cronartium</taxon>
    </lineage>
</organism>
<keyword evidence="11" id="KW-0961">Cell wall biogenesis/degradation</keyword>
<evidence type="ECO:0000256" key="11">
    <source>
        <dbReference type="ARBA" id="ARBA00023316"/>
    </source>
</evidence>